<keyword evidence="2" id="KW-1185">Reference proteome</keyword>
<evidence type="ECO:0000313" key="1">
    <source>
        <dbReference type="EMBL" id="GLC31135.1"/>
    </source>
</evidence>
<protein>
    <submittedName>
        <fullName evidence="1">Uncharacterized protein</fullName>
    </submittedName>
</protein>
<comment type="caution">
    <text evidence="1">The sequence shown here is derived from an EMBL/GenBank/DDBJ whole genome shotgun (WGS) entry which is preliminary data.</text>
</comment>
<dbReference type="EMBL" id="BRXR01000001">
    <property type="protein sequence ID" value="GLC31135.1"/>
    <property type="molecule type" value="Genomic_DNA"/>
</dbReference>
<proteinExistence type="predicted"/>
<sequence length="53" mass="6057">MPDKVPIKGIGNSDIYYIYSKVGEEIPLRSYEVFHIPALDFAEQENFIVIIAL</sequence>
<reference evidence="1 2" key="1">
    <citation type="journal article" date="2024" name="Int. J. Syst. Evol. Microbiol.">
        <title>Clostridium omnivorum sp. nov., isolated from anoxic soil under the treatment of reductive soil disinfestation.</title>
        <authorList>
            <person name="Ueki A."/>
            <person name="Tonouchi A."/>
            <person name="Kaku N."/>
            <person name="Honma S."/>
            <person name="Ueki K."/>
        </authorList>
    </citation>
    <scope>NUCLEOTIDE SEQUENCE [LARGE SCALE GENOMIC DNA]</scope>
    <source>
        <strain evidence="1 2">E14</strain>
    </source>
</reference>
<organism evidence="1 2">
    <name type="scientific">Clostridium omnivorum</name>
    <dbReference type="NCBI Taxonomy" id="1604902"/>
    <lineage>
        <taxon>Bacteria</taxon>
        <taxon>Bacillati</taxon>
        <taxon>Bacillota</taxon>
        <taxon>Clostridia</taxon>
        <taxon>Eubacteriales</taxon>
        <taxon>Clostridiaceae</taxon>
        <taxon>Clostridium</taxon>
    </lineage>
</organism>
<name>A0ABQ5N7X6_9CLOT</name>
<gene>
    <name evidence="1" type="ORF">bsdE14_25450</name>
</gene>
<dbReference type="RefSeq" id="WP_264850413.1">
    <property type="nucleotide sequence ID" value="NZ_BRXR01000001.1"/>
</dbReference>
<accession>A0ABQ5N7X6</accession>
<evidence type="ECO:0000313" key="2">
    <source>
        <dbReference type="Proteomes" id="UP001208567"/>
    </source>
</evidence>
<dbReference type="Proteomes" id="UP001208567">
    <property type="component" value="Unassembled WGS sequence"/>
</dbReference>